<dbReference type="KEGG" id="tpx:Turpa_3676"/>
<reference evidence="2 3" key="1">
    <citation type="submission" date="2012-06" db="EMBL/GenBank/DDBJ databases">
        <title>The complete chromosome of genome of Turneriella parva DSM 21527.</title>
        <authorList>
            <consortium name="US DOE Joint Genome Institute (JGI-PGF)"/>
            <person name="Lucas S."/>
            <person name="Han J."/>
            <person name="Lapidus A."/>
            <person name="Bruce D."/>
            <person name="Goodwin L."/>
            <person name="Pitluck S."/>
            <person name="Peters L."/>
            <person name="Kyrpides N."/>
            <person name="Mavromatis K."/>
            <person name="Ivanova N."/>
            <person name="Mikhailova N."/>
            <person name="Chertkov O."/>
            <person name="Detter J.C."/>
            <person name="Tapia R."/>
            <person name="Han C."/>
            <person name="Land M."/>
            <person name="Hauser L."/>
            <person name="Markowitz V."/>
            <person name="Cheng J.-F."/>
            <person name="Hugenholtz P."/>
            <person name="Woyke T."/>
            <person name="Wu D."/>
            <person name="Gronow S."/>
            <person name="Wellnitz S."/>
            <person name="Brambilla E."/>
            <person name="Klenk H.-P."/>
            <person name="Eisen J.A."/>
        </authorList>
    </citation>
    <scope>NUCLEOTIDE SEQUENCE [LARGE SCALE GENOMIC DNA]</scope>
    <source>
        <strain evidence="3">ATCC BAA-1111 / DSM 21527 / NCTC 11395 / H</strain>
    </source>
</reference>
<dbReference type="InterPro" id="IPR019734">
    <property type="entry name" value="TPR_rpt"/>
</dbReference>
<evidence type="ECO:0000313" key="2">
    <source>
        <dbReference type="EMBL" id="AFM14310.1"/>
    </source>
</evidence>
<dbReference type="STRING" id="869212.Turpa_3676"/>
<gene>
    <name evidence="2" type="ordered locus">Turpa_3676</name>
</gene>
<proteinExistence type="predicted"/>
<evidence type="ECO:0000313" key="3">
    <source>
        <dbReference type="Proteomes" id="UP000006048"/>
    </source>
</evidence>
<dbReference type="EMBL" id="CP002959">
    <property type="protein sequence ID" value="AFM14310.1"/>
    <property type="molecule type" value="Genomic_DNA"/>
</dbReference>
<dbReference type="InterPro" id="IPR011990">
    <property type="entry name" value="TPR-like_helical_dom_sf"/>
</dbReference>
<protein>
    <submittedName>
        <fullName evidence="2">Uncharacterized protein</fullName>
    </submittedName>
</protein>
<dbReference type="AlphaFoldDB" id="I4BAK3"/>
<dbReference type="Proteomes" id="UP000006048">
    <property type="component" value="Chromosome"/>
</dbReference>
<dbReference type="HOGENOM" id="CLU_1111018_0_0_12"/>
<name>I4BAK3_TURPD</name>
<keyword evidence="3" id="KW-1185">Reference proteome</keyword>
<sequence>MLLASLAAVSCGRSRALAEEGLRRLEQGKQTSALELFDRALRSDPNEALALYGKGTLLAEEQITEQIALAMLNQAVQQTGLADRYRIRAFLRIAEIHAQRGQKDDALQNLSKISGTQKLADGVHARRVAAIYLKMKEKDRAREALTAYMETNAHDEETDFYLTRLYALELKDLKNAAKRCAQPDWQKSQLPRYLLACTKITASQGAYPAALNLIDLYMKKAGQAVTKDINDLRESINKKRGRFDVGDADF</sequence>
<feature type="repeat" description="TPR" evidence="1">
    <location>
        <begin position="14"/>
        <end position="47"/>
    </location>
</feature>
<accession>I4BAK3</accession>
<keyword evidence="1" id="KW-0802">TPR repeat</keyword>
<dbReference type="Gene3D" id="1.25.40.10">
    <property type="entry name" value="Tetratricopeptide repeat domain"/>
    <property type="match status" value="1"/>
</dbReference>
<organism evidence="2 3">
    <name type="scientific">Turneriella parva (strain ATCC BAA-1111 / DSM 21527 / NCTC 11395 / H)</name>
    <name type="common">Leptospira parva</name>
    <dbReference type="NCBI Taxonomy" id="869212"/>
    <lineage>
        <taxon>Bacteria</taxon>
        <taxon>Pseudomonadati</taxon>
        <taxon>Spirochaetota</taxon>
        <taxon>Spirochaetia</taxon>
        <taxon>Leptospirales</taxon>
        <taxon>Leptospiraceae</taxon>
        <taxon>Turneriella</taxon>
    </lineage>
</organism>
<dbReference type="PROSITE" id="PS50005">
    <property type="entry name" value="TPR"/>
    <property type="match status" value="1"/>
</dbReference>
<evidence type="ECO:0000256" key="1">
    <source>
        <dbReference type="PROSITE-ProRule" id="PRU00339"/>
    </source>
</evidence>
<dbReference type="SUPFAM" id="SSF48452">
    <property type="entry name" value="TPR-like"/>
    <property type="match status" value="1"/>
</dbReference>